<dbReference type="GO" id="GO:0016788">
    <property type="term" value="F:hydrolase activity, acting on ester bonds"/>
    <property type="evidence" value="ECO:0007669"/>
    <property type="project" value="InterPro"/>
</dbReference>
<evidence type="ECO:0000256" key="1">
    <source>
        <dbReference type="ARBA" id="ARBA00008668"/>
    </source>
</evidence>
<dbReference type="InterPro" id="IPR050592">
    <property type="entry name" value="GDSL_lipolytic_enzyme"/>
</dbReference>
<dbReference type="InterPro" id="IPR036514">
    <property type="entry name" value="SGNH_hydro_sf"/>
</dbReference>
<sequence>MEKILCYSLFLFQIHFLSHSSRANNNNNNYNKNKVPAIIVFGDSSVDSGNNNFIPTIAMSNFEPYGRDFPDGNSTGRFSNGKIAPDFISGAFGLRPIVPAYLDPSYNFANGVCFASVGTGFDNATSNVVDVIPLWKEIEYYKEYQRKLRAHLGEEKANEIFKEALYLVSIGTNDFLENYYTLPQRRCQFSEEIYHLGARKISLIGLPPMGCLPLERAINIMEFHSCVEEYNNVVLEFNGPSWLQLVDANAYDILLQIITQPTRFGFEVAQVGCCGTGRFEMSYLCDPKSPFTCSDANKYVFWDAFHPSEKTSQIVSNYLIEKYLAKFR</sequence>
<dbReference type="PANTHER" id="PTHR45642">
    <property type="entry name" value="GDSL ESTERASE/LIPASE EXL3"/>
    <property type="match status" value="1"/>
</dbReference>
<dbReference type="InterPro" id="IPR035669">
    <property type="entry name" value="SGNH_plant_lipase-like"/>
</dbReference>
<evidence type="ECO:0000256" key="2">
    <source>
        <dbReference type="SAM" id="SignalP"/>
    </source>
</evidence>
<dbReference type="PANTHER" id="PTHR45642:SF51">
    <property type="entry name" value="GDSL-LIKE LIPASE_ACYLHYDROLASE"/>
    <property type="match status" value="1"/>
</dbReference>
<dbReference type="EMBL" id="SDMP01000020">
    <property type="protein sequence ID" value="RYQ82876.1"/>
    <property type="molecule type" value="Genomic_DNA"/>
</dbReference>
<comment type="caution">
    <text evidence="3">The sequence shown here is derived from an EMBL/GenBank/DDBJ whole genome shotgun (WGS) entry which is preliminary data.</text>
</comment>
<dbReference type="Proteomes" id="UP000289738">
    <property type="component" value="Chromosome B10"/>
</dbReference>
<evidence type="ECO:0000313" key="4">
    <source>
        <dbReference type="Proteomes" id="UP000289738"/>
    </source>
</evidence>
<dbReference type="Pfam" id="PF00657">
    <property type="entry name" value="Lipase_GDSL"/>
    <property type="match status" value="1"/>
</dbReference>
<name>A0A444WZK4_ARAHY</name>
<evidence type="ECO:0000313" key="3">
    <source>
        <dbReference type="EMBL" id="RYQ82876.1"/>
    </source>
</evidence>
<protein>
    <recommendedName>
        <fullName evidence="5">GDSL esterase/lipase</fullName>
    </recommendedName>
</protein>
<organism evidence="3 4">
    <name type="scientific">Arachis hypogaea</name>
    <name type="common">Peanut</name>
    <dbReference type="NCBI Taxonomy" id="3818"/>
    <lineage>
        <taxon>Eukaryota</taxon>
        <taxon>Viridiplantae</taxon>
        <taxon>Streptophyta</taxon>
        <taxon>Embryophyta</taxon>
        <taxon>Tracheophyta</taxon>
        <taxon>Spermatophyta</taxon>
        <taxon>Magnoliopsida</taxon>
        <taxon>eudicotyledons</taxon>
        <taxon>Gunneridae</taxon>
        <taxon>Pentapetalae</taxon>
        <taxon>rosids</taxon>
        <taxon>fabids</taxon>
        <taxon>Fabales</taxon>
        <taxon>Fabaceae</taxon>
        <taxon>Papilionoideae</taxon>
        <taxon>50 kb inversion clade</taxon>
        <taxon>dalbergioids sensu lato</taxon>
        <taxon>Dalbergieae</taxon>
        <taxon>Pterocarpus clade</taxon>
        <taxon>Arachis</taxon>
    </lineage>
</organism>
<feature type="chain" id="PRO_5019231849" description="GDSL esterase/lipase" evidence="2">
    <location>
        <begin position="24"/>
        <end position="328"/>
    </location>
</feature>
<feature type="signal peptide" evidence="2">
    <location>
        <begin position="1"/>
        <end position="23"/>
    </location>
</feature>
<dbReference type="InterPro" id="IPR001087">
    <property type="entry name" value="GDSL"/>
</dbReference>
<gene>
    <name evidence="3" type="ORF">Ahy_B10g101456</name>
</gene>
<dbReference type="AlphaFoldDB" id="A0A444WZK4"/>
<reference evidence="3 4" key="1">
    <citation type="submission" date="2019-01" db="EMBL/GenBank/DDBJ databases">
        <title>Sequencing of cultivated peanut Arachis hypogaea provides insights into genome evolution and oil improvement.</title>
        <authorList>
            <person name="Chen X."/>
        </authorList>
    </citation>
    <scope>NUCLEOTIDE SEQUENCE [LARGE SCALE GENOMIC DNA]</scope>
    <source>
        <strain evidence="4">cv. Fuhuasheng</strain>
        <tissue evidence="3">Leaves</tissue>
    </source>
</reference>
<dbReference type="Gene3D" id="3.40.50.1110">
    <property type="entry name" value="SGNH hydrolase"/>
    <property type="match status" value="1"/>
</dbReference>
<dbReference type="SUPFAM" id="SSF52266">
    <property type="entry name" value="SGNH hydrolase"/>
    <property type="match status" value="1"/>
</dbReference>
<keyword evidence="2" id="KW-0732">Signal</keyword>
<keyword evidence="4" id="KW-1185">Reference proteome</keyword>
<dbReference type="STRING" id="3818.A0A444WZK4"/>
<comment type="similarity">
    <text evidence="1">Belongs to the 'GDSL' lipolytic enzyme family.</text>
</comment>
<proteinExistence type="inferred from homology"/>
<dbReference type="CDD" id="cd01837">
    <property type="entry name" value="SGNH_plant_lipase_like"/>
    <property type="match status" value="1"/>
</dbReference>
<accession>A0A444WZK4</accession>
<evidence type="ECO:0008006" key="5">
    <source>
        <dbReference type="Google" id="ProtNLM"/>
    </source>
</evidence>